<dbReference type="AlphaFoldDB" id="A0A9D3T3P0"/>
<protein>
    <recommendedName>
        <fullName evidence="12">Sema domain-containing protein</fullName>
    </recommendedName>
</protein>
<dbReference type="SUPFAM" id="SSF101912">
    <property type="entry name" value="Sema domain"/>
    <property type="match status" value="1"/>
</dbReference>
<dbReference type="Pfam" id="PF01403">
    <property type="entry name" value="Sema"/>
    <property type="match status" value="1"/>
</dbReference>
<dbReference type="GO" id="GO:0045499">
    <property type="term" value="F:chemorepellent activity"/>
    <property type="evidence" value="ECO:0007669"/>
    <property type="project" value="TreeGrafter"/>
</dbReference>
<reference evidence="10" key="1">
    <citation type="submission" date="2021-01" db="EMBL/GenBank/DDBJ databases">
        <authorList>
            <person name="Zahm M."/>
            <person name="Roques C."/>
            <person name="Cabau C."/>
            <person name="Klopp C."/>
            <person name="Donnadieu C."/>
            <person name="Jouanno E."/>
            <person name="Lampietro C."/>
            <person name="Louis A."/>
            <person name="Herpin A."/>
            <person name="Echchiki A."/>
            <person name="Berthelot C."/>
            <person name="Parey E."/>
            <person name="Roest-Crollius H."/>
            <person name="Braasch I."/>
            <person name="Postlethwait J."/>
            <person name="Bobe J."/>
            <person name="Montfort J."/>
            <person name="Bouchez O."/>
            <person name="Begum T."/>
            <person name="Mejri S."/>
            <person name="Adams A."/>
            <person name="Chen W.-J."/>
            <person name="Guiguen Y."/>
        </authorList>
    </citation>
    <scope>NUCLEOTIDE SEQUENCE</scope>
    <source>
        <strain evidence="10">YG-15Mar2019-1</strain>
        <tissue evidence="10">Brain</tissue>
    </source>
</reference>
<keyword evidence="3" id="KW-0472">Membrane</keyword>
<comment type="caution">
    <text evidence="10">The sequence shown here is derived from an EMBL/GenBank/DDBJ whole genome shotgun (WGS) entry which is preliminary data.</text>
</comment>
<evidence type="ECO:0000256" key="4">
    <source>
        <dbReference type="ARBA" id="ARBA00023157"/>
    </source>
</evidence>
<feature type="signal peptide" evidence="7">
    <location>
        <begin position="1"/>
        <end position="23"/>
    </location>
</feature>
<dbReference type="SMART" id="SM00423">
    <property type="entry name" value="PSI"/>
    <property type="match status" value="1"/>
</dbReference>
<feature type="domain" description="Ig-like" evidence="8">
    <location>
        <begin position="518"/>
        <end position="596"/>
    </location>
</feature>
<evidence type="ECO:0000313" key="11">
    <source>
        <dbReference type="Proteomes" id="UP001046870"/>
    </source>
</evidence>
<dbReference type="GO" id="GO:0007411">
    <property type="term" value="P:axon guidance"/>
    <property type="evidence" value="ECO:0007669"/>
    <property type="project" value="TreeGrafter"/>
</dbReference>
<dbReference type="GO" id="GO:0005178">
    <property type="term" value="F:integrin binding"/>
    <property type="evidence" value="ECO:0007669"/>
    <property type="project" value="TreeGrafter"/>
</dbReference>
<feature type="chain" id="PRO_5038607342" description="Sema domain-containing protein" evidence="7">
    <location>
        <begin position="24"/>
        <end position="627"/>
    </location>
</feature>
<dbReference type="PANTHER" id="PTHR11036:SF80">
    <property type="entry name" value="SEMAPHORIN-7A"/>
    <property type="match status" value="1"/>
</dbReference>
<evidence type="ECO:0000256" key="3">
    <source>
        <dbReference type="ARBA" id="ARBA00023136"/>
    </source>
</evidence>
<dbReference type="InterPro" id="IPR007110">
    <property type="entry name" value="Ig-like_dom"/>
</dbReference>
<keyword evidence="11" id="KW-1185">Reference proteome</keyword>
<dbReference type="GO" id="GO:0007229">
    <property type="term" value="P:integrin-mediated signaling pathway"/>
    <property type="evidence" value="ECO:0007669"/>
    <property type="project" value="TreeGrafter"/>
</dbReference>
<dbReference type="EMBL" id="JAFDVH010000011">
    <property type="protein sequence ID" value="KAG7468250.1"/>
    <property type="molecule type" value="Genomic_DNA"/>
</dbReference>
<evidence type="ECO:0000256" key="1">
    <source>
        <dbReference type="ARBA" id="ARBA00004370"/>
    </source>
</evidence>
<dbReference type="PANTHER" id="PTHR11036">
    <property type="entry name" value="SEMAPHORIN"/>
    <property type="match status" value="1"/>
</dbReference>
<dbReference type="InterPro" id="IPR016201">
    <property type="entry name" value="PSI"/>
</dbReference>
<dbReference type="Pfam" id="PF13895">
    <property type="entry name" value="Ig_2"/>
    <property type="match status" value="1"/>
</dbReference>
<keyword evidence="4" id="KW-1015">Disulfide bond</keyword>
<evidence type="ECO:0008006" key="12">
    <source>
        <dbReference type="Google" id="ProtNLM"/>
    </source>
</evidence>
<evidence type="ECO:0000259" key="9">
    <source>
        <dbReference type="PROSITE" id="PS51004"/>
    </source>
</evidence>
<dbReference type="InterPro" id="IPR001627">
    <property type="entry name" value="Semap_dom"/>
</dbReference>
<dbReference type="PROSITE" id="PS51004">
    <property type="entry name" value="SEMA"/>
    <property type="match status" value="1"/>
</dbReference>
<dbReference type="GO" id="GO:0030335">
    <property type="term" value="P:positive regulation of cell migration"/>
    <property type="evidence" value="ECO:0007669"/>
    <property type="project" value="TreeGrafter"/>
</dbReference>
<dbReference type="GO" id="GO:0001755">
    <property type="term" value="P:neural crest cell migration"/>
    <property type="evidence" value="ECO:0007669"/>
    <property type="project" value="TreeGrafter"/>
</dbReference>
<comment type="caution">
    <text evidence="6">Lacks conserved residue(s) required for the propagation of feature annotation.</text>
</comment>
<dbReference type="GO" id="GO:0050727">
    <property type="term" value="P:regulation of inflammatory response"/>
    <property type="evidence" value="ECO:0007669"/>
    <property type="project" value="TreeGrafter"/>
</dbReference>
<dbReference type="Gene3D" id="2.130.10.10">
    <property type="entry name" value="YVTN repeat-like/Quinoprotein amine dehydrogenase"/>
    <property type="match status" value="1"/>
</dbReference>
<dbReference type="FunFam" id="2.130.10.10:FF:000223">
    <property type="entry name" value="semaphorin-7A isoform X1"/>
    <property type="match status" value="1"/>
</dbReference>
<dbReference type="InterPro" id="IPR027231">
    <property type="entry name" value="Semaphorin"/>
</dbReference>
<dbReference type="Gene3D" id="2.60.40.10">
    <property type="entry name" value="Immunoglobulins"/>
    <property type="match status" value="1"/>
</dbReference>
<dbReference type="Proteomes" id="UP001046870">
    <property type="component" value="Chromosome 11"/>
</dbReference>
<evidence type="ECO:0000259" key="8">
    <source>
        <dbReference type="PROSITE" id="PS50835"/>
    </source>
</evidence>
<evidence type="ECO:0000313" key="10">
    <source>
        <dbReference type="EMBL" id="KAG7468250.1"/>
    </source>
</evidence>
<dbReference type="GO" id="GO:0009897">
    <property type="term" value="C:external side of plasma membrane"/>
    <property type="evidence" value="ECO:0007669"/>
    <property type="project" value="TreeGrafter"/>
</dbReference>
<dbReference type="SUPFAM" id="SSF48726">
    <property type="entry name" value="Immunoglobulin"/>
    <property type="match status" value="1"/>
</dbReference>
<dbReference type="InterPro" id="IPR013783">
    <property type="entry name" value="Ig-like_fold"/>
</dbReference>
<dbReference type="SUPFAM" id="SSF103575">
    <property type="entry name" value="Plexin repeat"/>
    <property type="match status" value="1"/>
</dbReference>
<dbReference type="SMART" id="SM00630">
    <property type="entry name" value="Sema"/>
    <property type="match status" value="1"/>
</dbReference>
<sequence length="627" mass="69907">MKLHTQLPLLVAWNLQLIVSLLAFKPRLIIQLDSAGGGRLRYSRPQKHTVPFHVEGSDDLYVGATNMVYRINLEDSRIVENFTLAVTGGQNCLQTLCENIITVIVEFQDSLFVCGTNAQMPLCWKLYPQVGNRTGRVIKNRDGTGISPPIYTQNSISLSVDGDLYAATPLTALAHRCSFGGRVAAEPASGYPTFVSASWVRRVDDPDQEKIYVFFRERNPDTSPEADPWISRIGRVCKVDEGGSKRYFQNMWTSFLKARLMCGIPEESLYFNRLQDVAVQHARDWRRNRVYALFSSSWNSTAICTYTMGQIDRIFENSSFKGFNDEIPNPRPGMCVPDSRSLPQSTVKVIQNHPEMSDWIHPNHRHAPLYISTVNYTRIVVDRVLAADGRPHNVLFLATDQGMIHKVLEDGYTAFIISETHLSNQSACLQFMKLDSQKRKLLIGFTDQIVQLDLQHCQDYNGSCADCVLARDPYCAWNGSACMPAVPGSIQNIADGTTNVCTQTGEDQSRHRALPSDPPAITYSVPLDVPFYLTCPVHSLHANYSWEHPAGSAPCPKTQSECLYLIPAVREEDNGTYKCVSTEQDYTRVLKSYQLRPSNTASALRDSVSGLAVAAVSTLLNCASLSG</sequence>
<evidence type="ECO:0000256" key="6">
    <source>
        <dbReference type="PROSITE-ProRule" id="PRU00352"/>
    </source>
</evidence>
<keyword evidence="7" id="KW-0732">Signal</keyword>
<accession>A0A9D3T3P0</accession>
<name>A0A9D3T3P0_MEGAT</name>
<dbReference type="GO" id="GO:0071526">
    <property type="term" value="P:semaphorin-plexin signaling pathway"/>
    <property type="evidence" value="ECO:0007669"/>
    <property type="project" value="TreeGrafter"/>
</dbReference>
<dbReference type="InterPro" id="IPR002165">
    <property type="entry name" value="Plexin_repeat"/>
</dbReference>
<evidence type="ECO:0000256" key="5">
    <source>
        <dbReference type="ARBA" id="ARBA00023180"/>
    </source>
</evidence>
<dbReference type="InterPro" id="IPR015943">
    <property type="entry name" value="WD40/YVTN_repeat-like_dom_sf"/>
</dbReference>
<dbReference type="InterPro" id="IPR036352">
    <property type="entry name" value="Semap_dom_sf"/>
</dbReference>
<keyword evidence="5" id="KW-0325">Glycoprotein</keyword>
<dbReference type="FunFam" id="2.60.40.10:FF:001170">
    <property type="entry name" value="Sema domain, immunoglobulin domain (Ig), short basic domain, secreted, (Semaphorin) 3F"/>
    <property type="match status" value="1"/>
</dbReference>
<comment type="similarity">
    <text evidence="2">Belongs to the semaphorin family.</text>
</comment>
<proteinExistence type="inferred from homology"/>
<evidence type="ECO:0000256" key="2">
    <source>
        <dbReference type="ARBA" id="ARBA00009492"/>
    </source>
</evidence>
<gene>
    <name evidence="10" type="ORF">MATL_G00140920</name>
</gene>
<evidence type="ECO:0000256" key="7">
    <source>
        <dbReference type="SAM" id="SignalP"/>
    </source>
</evidence>
<dbReference type="InterPro" id="IPR036179">
    <property type="entry name" value="Ig-like_dom_sf"/>
</dbReference>
<organism evidence="10 11">
    <name type="scientific">Megalops atlanticus</name>
    <name type="common">Tarpon</name>
    <name type="synonym">Clupea gigantea</name>
    <dbReference type="NCBI Taxonomy" id="7932"/>
    <lineage>
        <taxon>Eukaryota</taxon>
        <taxon>Metazoa</taxon>
        <taxon>Chordata</taxon>
        <taxon>Craniata</taxon>
        <taxon>Vertebrata</taxon>
        <taxon>Euteleostomi</taxon>
        <taxon>Actinopterygii</taxon>
        <taxon>Neopterygii</taxon>
        <taxon>Teleostei</taxon>
        <taxon>Elopiformes</taxon>
        <taxon>Megalopidae</taxon>
        <taxon>Megalops</taxon>
    </lineage>
</organism>
<dbReference type="Gene3D" id="3.30.1680.10">
    <property type="entry name" value="ligand-binding face of the semaphorins, domain 2"/>
    <property type="match status" value="1"/>
</dbReference>
<dbReference type="PROSITE" id="PS50835">
    <property type="entry name" value="IG_LIKE"/>
    <property type="match status" value="1"/>
</dbReference>
<comment type="subcellular location">
    <subcellularLocation>
        <location evidence="1">Membrane</location>
    </subcellularLocation>
</comment>
<dbReference type="OrthoDB" id="9988752at2759"/>
<dbReference type="GO" id="GO:0030215">
    <property type="term" value="F:semaphorin receptor binding"/>
    <property type="evidence" value="ECO:0007669"/>
    <property type="project" value="InterPro"/>
</dbReference>
<dbReference type="Pfam" id="PF01437">
    <property type="entry name" value="PSI"/>
    <property type="match status" value="1"/>
</dbReference>
<feature type="domain" description="Sema" evidence="9">
    <location>
        <begin position="27"/>
        <end position="454"/>
    </location>
</feature>